<feature type="region of interest" description="Disordered" evidence="8">
    <location>
        <begin position="1"/>
        <end position="26"/>
    </location>
</feature>
<dbReference type="Proteomes" id="UP000193498">
    <property type="component" value="Unassembled WGS sequence"/>
</dbReference>
<comment type="similarity">
    <text evidence="1 7">Belongs to the peptidase M16 family.</text>
</comment>
<dbReference type="Pfam" id="PF16187">
    <property type="entry name" value="Peptidase_M16_M"/>
    <property type="match status" value="1"/>
</dbReference>
<dbReference type="GO" id="GO:0005829">
    <property type="term" value="C:cytosol"/>
    <property type="evidence" value="ECO:0007669"/>
    <property type="project" value="TreeGrafter"/>
</dbReference>
<organism evidence="13 14">
    <name type="scientific">Basidiobolus meristosporus CBS 931.73</name>
    <dbReference type="NCBI Taxonomy" id="1314790"/>
    <lineage>
        <taxon>Eukaryota</taxon>
        <taxon>Fungi</taxon>
        <taxon>Fungi incertae sedis</taxon>
        <taxon>Zoopagomycota</taxon>
        <taxon>Entomophthoromycotina</taxon>
        <taxon>Basidiobolomycetes</taxon>
        <taxon>Basidiobolales</taxon>
        <taxon>Basidiobolaceae</taxon>
        <taxon>Basidiobolus</taxon>
    </lineage>
</organism>
<feature type="domain" description="Peptidase M16 middle/third" evidence="11">
    <location>
        <begin position="414"/>
        <end position="697"/>
    </location>
</feature>
<dbReference type="PANTHER" id="PTHR43690:SF18">
    <property type="entry name" value="INSULIN-DEGRADING ENZYME-RELATED"/>
    <property type="match status" value="1"/>
</dbReference>
<dbReference type="FunCoup" id="A0A1Y1YE73">
    <property type="interactions" value="735"/>
</dbReference>
<dbReference type="Pfam" id="PF22456">
    <property type="entry name" value="PqqF-like_C_4"/>
    <property type="match status" value="1"/>
</dbReference>
<feature type="domain" description="Peptidase M16 N-terminal" evidence="9">
    <location>
        <begin position="68"/>
        <end position="203"/>
    </location>
</feature>
<dbReference type="GO" id="GO:0051603">
    <property type="term" value="P:proteolysis involved in protein catabolic process"/>
    <property type="evidence" value="ECO:0007669"/>
    <property type="project" value="TreeGrafter"/>
</dbReference>
<dbReference type="PROSITE" id="PS00143">
    <property type="entry name" value="INSULINASE"/>
    <property type="match status" value="1"/>
</dbReference>
<dbReference type="InParanoid" id="A0A1Y1YE73"/>
<dbReference type="InterPro" id="IPR011249">
    <property type="entry name" value="Metalloenz_LuxS/M16"/>
</dbReference>
<evidence type="ECO:0000256" key="7">
    <source>
        <dbReference type="RuleBase" id="RU004447"/>
    </source>
</evidence>
<keyword evidence="4" id="KW-0378">Hydrolase</keyword>
<keyword evidence="6" id="KW-0482">Metalloprotease</keyword>
<evidence type="ECO:0000259" key="12">
    <source>
        <dbReference type="Pfam" id="PF22456"/>
    </source>
</evidence>
<feature type="domain" description="Coenzyme PQQ synthesis protein F-like C-terminal lobe" evidence="12">
    <location>
        <begin position="803"/>
        <end position="901"/>
    </location>
</feature>
<dbReference type="InterPro" id="IPR054734">
    <property type="entry name" value="PqqF-like_C_4"/>
</dbReference>
<evidence type="ECO:0000259" key="9">
    <source>
        <dbReference type="Pfam" id="PF00675"/>
    </source>
</evidence>
<evidence type="ECO:0000256" key="6">
    <source>
        <dbReference type="ARBA" id="ARBA00023049"/>
    </source>
</evidence>
<dbReference type="GO" id="GO:0043171">
    <property type="term" value="P:peptide catabolic process"/>
    <property type="evidence" value="ECO:0007669"/>
    <property type="project" value="TreeGrafter"/>
</dbReference>
<feature type="domain" description="Peptidase M16 C-terminal" evidence="10">
    <location>
        <begin position="230"/>
        <end position="406"/>
    </location>
</feature>
<dbReference type="FunFam" id="3.30.830.10:FF:000003">
    <property type="entry name" value="Insulin-degrading enzyme"/>
    <property type="match status" value="1"/>
</dbReference>
<dbReference type="InterPro" id="IPR007863">
    <property type="entry name" value="Peptidase_M16_C"/>
</dbReference>
<keyword evidence="5" id="KW-0862">Zinc</keyword>
<sequence length="1008" mass="116124">MSEQRNISPAEAISSPDRGVSSAEIAPSKEVASDTVRGYKLLANKIEKSDTDDRSYRMIQLDNGLQAMLIHDPETDHGSAALDVHVGHLSDPENLQGLAHFCEHLLFMGTKKYPVENDYNQYLSEHGGDSNAFTSLDNTNYFFEVRHEHLEGALDRFAQFFISPLFSPSCTEREIKAVDSENKKNLQSDNWRIFQLEKSLSSPQHPYCHFGTGNLQTLWDGPIEQGLDVRDELLKFHDRYYSSNIMKLVVLGRESLDKLTDWVVTKFSPIENKNIEAPVFPGNPLTPRELQKQVKIRPVKDLRTLELAFPFPDQYPLYKVQPGRYLSHLIGHEGTGSILSLLKKKGWANYLSAGASHGGIGFEFFKISVDLTEEGLNHTDEIVRIIFQYIEMMKRVGVQEWIFREVENLASMSFRFKEKTPPSSYTSRVATLMQRPYPPEWVLSGPYLIREYNPQCIEECLEWLRPDNFRTFLISQSFDPKGMEVEKWYGTNYQVADFSEEFKEDLRKLTLNAELKFPKPNPFIPTNFDTNKVPTKEPIKRPALICNNGISRVWHKKDDTFWVPKLNMWFFFKTPLAYDTPSSCVKTRMFTELLRDSLTEYSYDAEVAGINYSLENETEGISLEIDGYNDKIGILLDTIVQRMKAFEVKPERFEIVREEVRRGFKNFQLEAPHQHSMYYLSYVIQDRLWTHDEKLAELDGLTLADVEAFVPQLLSHLHIESLIHGNITQEKAKEMAQRVESMLQPKPLLQSQLISSRESVMMSGANYVHQRDVPNVANVNSAIEYYCQVGSTKDVVLRARLNLLAKITQEPCFDQLRTKEQLGYLVFSGMRNHTTTMGMRIILQSEKEPIYLENRIEIFLEKLQGILENMSDQEYQKHVDSLIAKKLAKNKNLWQESHRYWAHIHSGFYEFDQIDTDVQNLRKVQKAELLEFFNQYVHPASTHRKKLSIHLKAQKAPTGAAAVDLNQDGRDHSKLTDNNEVVSNLVLFKSSLPLSKAAIPMCELPVLE</sequence>
<evidence type="ECO:0000313" key="13">
    <source>
        <dbReference type="EMBL" id="ORX96330.1"/>
    </source>
</evidence>
<dbReference type="InterPro" id="IPR050626">
    <property type="entry name" value="Peptidase_M16"/>
</dbReference>
<dbReference type="FunFam" id="3.30.830.10:FF:000004">
    <property type="entry name" value="Putative insulin-degrading enzyme"/>
    <property type="match status" value="1"/>
</dbReference>
<dbReference type="GO" id="GO:0005739">
    <property type="term" value="C:mitochondrion"/>
    <property type="evidence" value="ECO:0007669"/>
    <property type="project" value="TreeGrafter"/>
</dbReference>
<evidence type="ECO:0000256" key="2">
    <source>
        <dbReference type="ARBA" id="ARBA00022670"/>
    </source>
</evidence>
<keyword evidence="3" id="KW-0479">Metal-binding</keyword>
<evidence type="ECO:0000259" key="11">
    <source>
        <dbReference type="Pfam" id="PF16187"/>
    </source>
</evidence>
<dbReference type="STRING" id="1314790.A0A1Y1YE73"/>
<accession>A0A1Y1YE73</accession>
<gene>
    <name evidence="13" type="ORF">K493DRAFT_217731</name>
</gene>
<keyword evidence="14" id="KW-1185">Reference proteome</keyword>
<dbReference type="OrthoDB" id="952271at2759"/>
<dbReference type="InterPro" id="IPR011765">
    <property type="entry name" value="Pept_M16_N"/>
</dbReference>
<evidence type="ECO:0000313" key="14">
    <source>
        <dbReference type="Proteomes" id="UP000193498"/>
    </source>
</evidence>
<dbReference type="SUPFAM" id="SSF63411">
    <property type="entry name" value="LuxS/MPP-like metallohydrolase"/>
    <property type="match status" value="4"/>
</dbReference>
<dbReference type="InterPro" id="IPR001431">
    <property type="entry name" value="Pept_M16_Zn_BS"/>
</dbReference>
<dbReference type="Gene3D" id="3.30.830.10">
    <property type="entry name" value="Metalloenzyme, LuxS/M16 peptidase-like"/>
    <property type="match status" value="4"/>
</dbReference>
<protein>
    <recommendedName>
        <fullName evidence="15">Insulin-degrading enzyme</fullName>
    </recommendedName>
</protein>
<evidence type="ECO:0000256" key="1">
    <source>
        <dbReference type="ARBA" id="ARBA00007261"/>
    </source>
</evidence>
<reference evidence="13 14" key="1">
    <citation type="submission" date="2016-07" db="EMBL/GenBank/DDBJ databases">
        <title>Pervasive Adenine N6-methylation of Active Genes in Fungi.</title>
        <authorList>
            <consortium name="DOE Joint Genome Institute"/>
            <person name="Mondo S.J."/>
            <person name="Dannebaum R.O."/>
            <person name="Kuo R.C."/>
            <person name="Labutti K."/>
            <person name="Haridas S."/>
            <person name="Kuo A."/>
            <person name="Salamov A."/>
            <person name="Ahrendt S.R."/>
            <person name="Lipzen A."/>
            <person name="Sullivan W."/>
            <person name="Andreopoulos W.B."/>
            <person name="Clum A."/>
            <person name="Lindquist E."/>
            <person name="Daum C."/>
            <person name="Ramamoorthy G.K."/>
            <person name="Gryganskyi A."/>
            <person name="Culley D."/>
            <person name="Magnuson J.K."/>
            <person name="James T.Y."/>
            <person name="O'Malley M.A."/>
            <person name="Stajich J.E."/>
            <person name="Spatafora J.W."/>
            <person name="Visel A."/>
            <person name="Grigoriev I.V."/>
        </authorList>
    </citation>
    <scope>NUCLEOTIDE SEQUENCE [LARGE SCALE GENOMIC DNA]</scope>
    <source>
        <strain evidence="13 14">CBS 931.73</strain>
    </source>
</reference>
<evidence type="ECO:0000259" key="10">
    <source>
        <dbReference type="Pfam" id="PF05193"/>
    </source>
</evidence>
<evidence type="ECO:0008006" key="15">
    <source>
        <dbReference type="Google" id="ProtNLM"/>
    </source>
</evidence>
<evidence type="ECO:0000256" key="4">
    <source>
        <dbReference type="ARBA" id="ARBA00022801"/>
    </source>
</evidence>
<dbReference type="PANTHER" id="PTHR43690">
    <property type="entry name" value="NARDILYSIN"/>
    <property type="match status" value="1"/>
</dbReference>
<dbReference type="Pfam" id="PF05193">
    <property type="entry name" value="Peptidase_M16_C"/>
    <property type="match status" value="1"/>
</dbReference>
<proteinExistence type="inferred from homology"/>
<evidence type="ECO:0000256" key="8">
    <source>
        <dbReference type="SAM" id="MobiDB-lite"/>
    </source>
</evidence>
<name>A0A1Y1YE73_9FUNG</name>
<dbReference type="Pfam" id="PF00675">
    <property type="entry name" value="Peptidase_M16"/>
    <property type="match status" value="1"/>
</dbReference>
<evidence type="ECO:0000256" key="3">
    <source>
        <dbReference type="ARBA" id="ARBA00022723"/>
    </source>
</evidence>
<evidence type="ECO:0000256" key="5">
    <source>
        <dbReference type="ARBA" id="ARBA00022833"/>
    </source>
</evidence>
<comment type="caution">
    <text evidence="13">The sequence shown here is derived from an EMBL/GenBank/DDBJ whole genome shotgun (WGS) entry which is preliminary data.</text>
</comment>
<keyword evidence="2" id="KW-0645">Protease</keyword>
<dbReference type="GO" id="GO:0046872">
    <property type="term" value="F:metal ion binding"/>
    <property type="evidence" value="ECO:0007669"/>
    <property type="project" value="UniProtKB-KW"/>
</dbReference>
<dbReference type="FunFam" id="3.30.830.10:FF:000005">
    <property type="entry name" value="nardilysin isoform X1"/>
    <property type="match status" value="1"/>
</dbReference>
<dbReference type="AlphaFoldDB" id="A0A1Y1YE73"/>
<dbReference type="GO" id="GO:0004222">
    <property type="term" value="F:metalloendopeptidase activity"/>
    <property type="evidence" value="ECO:0007669"/>
    <property type="project" value="InterPro"/>
</dbReference>
<dbReference type="EMBL" id="MCFE01000157">
    <property type="protein sequence ID" value="ORX96330.1"/>
    <property type="molecule type" value="Genomic_DNA"/>
</dbReference>
<dbReference type="InterPro" id="IPR032632">
    <property type="entry name" value="Peptidase_M16_M"/>
</dbReference>